<sequence>MEIRDVSAVLKRMSYFTDILVPEYEKKFNTSLENIYFWDPFNIEEYPEEVETAISKLEKAIADNRDFLEEDNEEIGEKLRVPESNVIY</sequence>
<dbReference type="EMBL" id="CP023566">
    <property type="protein sequence ID" value="AWZ41159.1"/>
    <property type="molecule type" value="Genomic_DNA"/>
</dbReference>
<dbReference type="Proteomes" id="UP000250153">
    <property type="component" value="Chromosome"/>
</dbReference>
<protein>
    <submittedName>
        <fullName evidence="1">Uncharacterized protein</fullName>
    </submittedName>
</protein>
<proteinExistence type="predicted"/>
<dbReference type="AlphaFoldDB" id="A0AAD0PB69"/>
<gene>
    <name evidence="2" type="ORF">CPQ89_09065</name>
    <name evidence="1" type="ORF">CPS94_02400</name>
</gene>
<dbReference type="RefSeq" id="WP_112195376.1">
    <property type="nucleotide sequence ID" value="NZ_CP023565.1"/>
</dbReference>
<organism evidence="1 4">
    <name type="scientific">Ligilactobacillus murinus</name>
    <dbReference type="NCBI Taxonomy" id="1622"/>
    <lineage>
        <taxon>Bacteria</taxon>
        <taxon>Bacillati</taxon>
        <taxon>Bacillota</taxon>
        <taxon>Bacilli</taxon>
        <taxon>Lactobacillales</taxon>
        <taxon>Lactobacillaceae</taxon>
        <taxon>Ligilactobacillus</taxon>
    </lineage>
</organism>
<reference evidence="3 4" key="1">
    <citation type="submission" date="2017-09" db="EMBL/GenBank/DDBJ databases">
        <title>Predominant Lactobacillus spp. isolated from feces of mice subjected to short-term calorie restriction.</title>
        <authorList>
            <person name="Zhang C."/>
            <person name="Zhao L."/>
            <person name="Pan F."/>
        </authorList>
    </citation>
    <scope>NUCLEOTIDE SEQUENCE [LARGE SCALE GENOMIC DNA]</scope>
    <source>
        <strain evidence="2 3">CR141</strain>
        <strain evidence="1 4">CR147</strain>
    </source>
</reference>
<evidence type="ECO:0000313" key="4">
    <source>
        <dbReference type="Proteomes" id="UP000250153"/>
    </source>
</evidence>
<dbReference type="KEGG" id="lmur:CPS94_02400"/>
<dbReference type="Proteomes" id="UP000250143">
    <property type="component" value="Chromosome"/>
</dbReference>
<keyword evidence="3" id="KW-1185">Reference proteome</keyword>
<dbReference type="EMBL" id="CP023565">
    <property type="protein sequence ID" value="AWZ37850.1"/>
    <property type="molecule type" value="Genomic_DNA"/>
</dbReference>
<accession>A0AAD0PB69</accession>
<evidence type="ECO:0000313" key="1">
    <source>
        <dbReference type="EMBL" id="AWZ37850.1"/>
    </source>
</evidence>
<evidence type="ECO:0000313" key="2">
    <source>
        <dbReference type="EMBL" id="AWZ41159.1"/>
    </source>
</evidence>
<dbReference type="GeneID" id="48465974"/>
<name>A0AAD0PB69_9LACO</name>
<evidence type="ECO:0000313" key="3">
    <source>
        <dbReference type="Proteomes" id="UP000250143"/>
    </source>
</evidence>